<evidence type="ECO:0000259" key="2">
    <source>
        <dbReference type="Pfam" id="PF12081"/>
    </source>
</evidence>
<dbReference type="InterPro" id="IPR048406">
    <property type="entry name" value="GldM_Ig-like-2"/>
</dbReference>
<proteinExistence type="predicted"/>
<evidence type="ECO:0000259" key="4">
    <source>
        <dbReference type="Pfam" id="PF21602"/>
    </source>
</evidence>
<evidence type="ECO:0000259" key="1">
    <source>
        <dbReference type="Pfam" id="PF12080"/>
    </source>
</evidence>
<organism evidence="5 6">
    <name type="scientific">Mucilaginibacter myungsuensis</name>
    <dbReference type="NCBI Taxonomy" id="649104"/>
    <lineage>
        <taxon>Bacteria</taxon>
        <taxon>Pseudomonadati</taxon>
        <taxon>Bacteroidota</taxon>
        <taxon>Sphingobacteriia</taxon>
        <taxon>Sphingobacteriales</taxon>
        <taxon>Sphingobacteriaceae</taxon>
        <taxon>Mucilaginibacter</taxon>
    </lineage>
</organism>
<dbReference type="InterPro" id="IPR019859">
    <property type="entry name" value="Motility-assoc_prot_GldM"/>
</dbReference>
<feature type="domain" description="Gliding motility-associated protein GldM first immunoglobulin-like" evidence="3">
    <location>
        <begin position="220"/>
        <end position="311"/>
    </location>
</feature>
<protein>
    <submittedName>
        <fullName evidence="5">Gliding motility protein GldM</fullName>
    </submittedName>
</protein>
<comment type="caution">
    <text evidence="5">The sequence shown here is derived from an EMBL/GenBank/DDBJ whole genome shotgun (WGS) entry which is preliminary data.</text>
</comment>
<dbReference type="Pfam" id="PF12081">
    <property type="entry name" value="GldM_1st"/>
    <property type="match status" value="1"/>
</dbReference>
<keyword evidence="6" id="KW-1185">Reference proteome</keyword>
<dbReference type="Pfam" id="PF21601">
    <property type="entry name" value="GldM_2nd"/>
    <property type="match status" value="1"/>
</dbReference>
<sequence>MAGGKETPRQRMIGILYLVLLGLIALSVPDSLLDAFKNITNSLDQSRANVTESLNDTYKAFEANKLKQEGERAQKILTEARKASAITEDLDKYIEEVKAELIKEGGGINPEINDVDARDNLDISPRLMVDGKKADVLREKIDATREGLLALLGKDRNGVNFSLNTSDPLQKPGSVKKNWQEGYFGNGIPLGAALTTLAKIQADNKNAENEVVKKILGKVDKAEINLDQFKAVVVAPSSYIIAGQPYTAEVFLTAYDKNATPTITVDGRSVPVSNGTGKFTSTYGEGVHKFRASVSVRGTDGQIKTYMSDEQSLTVARPSATISPTKMNVLYIGVENPLSISAPGVPVGSIRASISGAGGDLSGSGGGYSATVRSIGTAKITVSDDKGHVLGAMDFRTKRIPPPKAQFAGKNGGSISAANARAQDRLFAVLEGFDFAAKYSITRFQMYVAKRGQDLIQKTNTGAELSGDVKALLNTVTPGSLIYFEGIIAVGPDGIQQEIDPIAIKVN</sequence>
<evidence type="ECO:0000313" key="5">
    <source>
        <dbReference type="EMBL" id="MBE9663960.1"/>
    </source>
</evidence>
<dbReference type="EMBL" id="JADFFL010000008">
    <property type="protein sequence ID" value="MBE9663960.1"/>
    <property type="molecule type" value="Genomic_DNA"/>
</dbReference>
<feature type="domain" description="Gliding motility-associated protein GldM C-terminal" evidence="1">
    <location>
        <begin position="401"/>
        <end position="507"/>
    </location>
</feature>
<evidence type="ECO:0000259" key="3">
    <source>
        <dbReference type="Pfam" id="PF21601"/>
    </source>
</evidence>
<dbReference type="RefSeq" id="WP_194113208.1">
    <property type="nucleotide sequence ID" value="NZ_JADFFL010000008.1"/>
</dbReference>
<gene>
    <name evidence="5" type="primary">gldM</name>
    <name evidence="5" type="ORF">IRJ16_18905</name>
</gene>
<name>A0A929L4P3_9SPHI</name>
<dbReference type="InterPro" id="IPR022720">
    <property type="entry name" value="Motility-assoc_prot_GldM_N"/>
</dbReference>
<reference evidence="5" key="1">
    <citation type="submission" date="2020-10" db="EMBL/GenBank/DDBJ databases">
        <title>Mucilaginibacter mali sp. nov., isolated from rhizosphere soil of apple orchard.</title>
        <authorList>
            <person name="Lee J.-S."/>
            <person name="Kim H.S."/>
            <person name="Kim J.-S."/>
        </authorList>
    </citation>
    <scope>NUCLEOTIDE SEQUENCE</scope>
    <source>
        <strain evidence="5">KCTC 22746</strain>
    </source>
</reference>
<accession>A0A929L4P3</accession>
<dbReference type="AlphaFoldDB" id="A0A929L4P3"/>
<dbReference type="NCBIfam" id="TIGR03517">
    <property type="entry name" value="GldM_gliding"/>
    <property type="match status" value="1"/>
</dbReference>
<feature type="domain" description="Gliding motility-associated protein GldM N-terminal" evidence="2">
    <location>
        <begin position="33"/>
        <end position="217"/>
    </location>
</feature>
<dbReference type="Pfam" id="PF21602">
    <property type="entry name" value="GldM_3rd"/>
    <property type="match status" value="1"/>
</dbReference>
<evidence type="ECO:0000313" key="6">
    <source>
        <dbReference type="Proteomes" id="UP000622475"/>
    </source>
</evidence>
<dbReference type="Pfam" id="PF12080">
    <property type="entry name" value="GldM_4th"/>
    <property type="match status" value="1"/>
</dbReference>
<dbReference type="InterPro" id="IPR022719">
    <property type="entry name" value="Motility-assoc_prot_GldM_C"/>
</dbReference>
<dbReference type="Proteomes" id="UP000622475">
    <property type="component" value="Unassembled WGS sequence"/>
</dbReference>
<dbReference type="InterPro" id="IPR048405">
    <property type="entry name" value="GldM_Ig-like-1"/>
</dbReference>
<feature type="domain" description="Gliding motility-associated protein GldM second immunoglobulin-like" evidence="4">
    <location>
        <begin position="319"/>
        <end position="398"/>
    </location>
</feature>